<dbReference type="EMBL" id="KN818244">
    <property type="protein sequence ID" value="KIL65146.1"/>
    <property type="molecule type" value="Genomic_DNA"/>
</dbReference>
<evidence type="ECO:0000256" key="1">
    <source>
        <dbReference type="SAM" id="Phobius"/>
    </source>
</evidence>
<evidence type="ECO:0000313" key="3">
    <source>
        <dbReference type="Proteomes" id="UP000054549"/>
    </source>
</evidence>
<protein>
    <submittedName>
        <fullName evidence="2">Uncharacterized protein</fullName>
    </submittedName>
</protein>
<keyword evidence="1" id="KW-0812">Transmembrane</keyword>
<keyword evidence="1" id="KW-1133">Transmembrane helix</keyword>
<feature type="transmembrane region" description="Helical" evidence="1">
    <location>
        <begin position="113"/>
        <end position="136"/>
    </location>
</feature>
<evidence type="ECO:0000313" key="2">
    <source>
        <dbReference type="EMBL" id="KIL65146.1"/>
    </source>
</evidence>
<gene>
    <name evidence="2" type="ORF">M378DRAFT_162405</name>
</gene>
<sequence length="157" mass="17660">MSTTLTSPETVANRAINAFFLSGLVLDVLAALLAFLTTRWFERLTKEERTHLEAVFSQKQNNPAPQRWKKGSSQWFFNTWLGGSLFAPVLLLILGIVCMMGGIYTYVWTQHSVIVASLVTLAGAGPLPFIFGIFIIGREPTRRRNLIIRLSEMQGDW</sequence>
<proteinExistence type="predicted"/>
<accession>A0A0C2X770</accession>
<dbReference type="OrthoDB" id="3152367at2759"/>
<dbReference type="Proteomes" id="UP000054549">
    <property type="component" value="Unassembled WGS sequence"/>
</dbReference>
<dbReference type="InParanoid" id="A0A0C2X770"/>
<feature type="transmembrane region" description="Helical" evidence="1">
    <location>
        <begin position="75"/>
        <end position="107"/>
    </location>
</feature>
<dbReference type="AlphaFoldDB" id="A0A0C2X770"/>
<organism evidence="2 3">
    <name type="scientific">Amanita muscaria (strain Koide BX008)</name>
    <dbReference type="NCBI Taxonomy" id="946122"/>
    <lineage>
        <taxon>Eukaryota</taxon>
        <taxon>Fungi</taxon>
        <taxon>Dikarya</taxon>
        <taxon>Basidiomycota</taxon>
        <taxon>Agaricomycotina</taxon>
        <taxon>Agaricomycetes</taxon>
        <taxon>Agaricomycetidae</taxon>
        <taxon>Agaricales</taxon>
        <taxon>Pluteineae</taxon>
        <taxon>Amanitaceae</taxon>
        <taxon>Amanita</taxon>
    </lineage>
</organism>
<dbReference type="HOGENOM" id="CLU_107234_0_0_1"/>
<keyword evidence="1" id="KW-0472">Membrane</keyword>
<reference evidence="2 3" key="1">
    <citation type="submission" date="2014-04" db="EMBL/GenBank/DDBJ databases">
        <title>Evolutionary Origins and Diversification of the Mycorrhizal Mutualists.</title>
        <authorList>
            <consortium name="DOE Joint Genome Institute"/>
            <consortium name="Mycorrhizal Genomics Consortium"/>
            <person name="Kohler A."/>
            <person name="Kuo A."/>
            <person name="Nagy L.G."/>
            <person name="Floudas D."/>
            <person name="Copeland A."/>
            <person name="Barry K.W."/>
            <person name="Cichocki N."/>
            <person name="Veneault-Fourrey C."/>
            <person name="LaButti K."/>
            <person name="Lindquist E.A."/>
            <person name="Lipzen A."/>
            <person name="Lundell T."/>
            <person name="Morin E."/>
            <person name="Murat C."/>
            <person name="Riley R."/>
            <person name="Ohm R."/>
            <person name="Sun H."/>
            <person name="Tunlid A."/>
            <person name="Henrissat B."/>
            <person name="Grigoriev I.V."/>
            <person name="Hibbett D.S."/>
            <person name="Martin F."/>
        </authorList>
    </citation>
    <scope>NUCLEOTIDE SEQUENCE [LARGE SCALE GENOMIC DNA]</scope>
    <source>
        <strain evidence="2 3">Koide BX008</strain>
    </source>
</reference>
<name>A0A0C2X770_AMAMK</name>
<feature type="transmembrane region" description="Helical" evidence="1">
    <location>
        <begin position="15"/>
        <end position="36"/>
    </location>
</feature>
<keyword evidence="3" id="KW-1185">Reference proteome</keyword>